<name>A0A7I8KEU8_SPIIN</name>
<dbReference type="GO" id="GO:0016787">
    <property type="term" value="F:hydrolase activity"/>
    <property type="evidence" value="ECO:0007669"/>
    <property type="project" value="InterPro"/>
</dbReference>
<keyword evidence="5" id="KW-1185">Reference proteome</keyword>
<reference evidence="4" key="1">
    <citation type="submission" date="2020-02" db="EMBL/GenBank/DDBJ databases">
        <authorList>
            <person name="Scholz U."/>
            <person name="Mascher M."/>
            <person name="Fiebig A."/>
        </authorList>
    </citation>
    <scope>NUCLEOTIDE SEQUENCE</scope>
</reference>
<keyword evidence="2" id="KW-0210">Decarboxylase</keyword>
<dbReference type="Gene3D" id="3.20.20.140">
    <property type="entry name" value="Metal-dependent hydrolases"/>
    <property type="match status" value="1"/>
</dbReference>
<evidence type="ECO:0000256" key="2">
    <source>
        <dbReference type="RuleBase" id="RU366045"/>
    </source>
</evidence>
<dbReference type="PANTHER" id="PTHR21240:SF19">
    <property type="entry name" value="CATALYTIC_ HYDROLASE"/>
    <property type="match status" value="1"/>
</dbReference>
<dbReference type="Pfam" id="PF04909">
    <property type="entry name" value="Amidohydro_2"/>
    <property type="match status" value="1"/>
</dbReference>
<organism evidence="4 5">
    <name type="scientific">Spirodela intermedia</name>
    <name type="common">Intermediate duckweed</name>
    <dbReference type="NCBI Taxonomy" id="51605"/>
    <lineage>
        <taxon>Eukaryota</taxon>
        <taxon>Viridiplantae</taxon>
        <taxon>Streptophyta</taxon>
        <taxon>Embryophyta</taxon>
        <taxon>Tracheophyta</taxon>
        <taxon>Spermatophyta</taxon>
        <taxon>Magnoliopsida</taxon>
        <taxon>Liliopsida</taxon>
        <taxon>Araceae</taxon>
        <taxon>Lemnoideae</taxon>
        <taxon>Spirodela</taxon>
    </lineage>
</organism>
<dbReference type="InterPro" id="IPR006680">
    <property type="entry name" value="Amidohydro-rel"/>
</dbReference>
<accession>A0A7I8KEU8</accession>
<evidence type="ECO:0000313" key="4">
    <source>
        <dbReference type="EMBL" id="CAA7396299.1"/>
    </source>
</evidence>
<evidence type="ECO:0000313" key="5">
    <source>
        <dbReference type="Proteomes" id="UP000663760"/>
    </source>
</evidence>
<dbReference type="GO" id="GO:0016831">
    <property type="term" value="F:carboxy-lyase activity"/>
    <property type="evidence" value="ECO:0007669"/>
    <property type="project" value="UniProtKB-KW"/>
</dbReference>
<sequence length="338" mass="36883">MAVTLSALRLCSFLSYGASSRKPPSLIRRMASEKAIGASISASSPSPPPSFGTFDSHLHVWASPEEASREFPYHPGQEPTLPGHVDFLLECMAEAGVDGALIVQPIIHMFDHSYVTNALKKYPSKFIGCCLANPADNGRGIAHLEHLVLKDGYRAVRFNPYIWPSGQKMTNEIGKALFSKAGELGVPVGIMCMKGLGLHVSEIEELCTAFPSTVVLLDHLGFTKPDENGKENVGFSELLKLSRFPQIYVKFSALFRLSRRLFPYEDMSALLSRAVSSFGADRIMWGSDFPFVVPECGYKGAKQAVAAIAGQIPLPSSDLEWIMGRTATRLFRDLSAAP</sequence>
<dbReference type="EMBL" id="LR746268">
    <property type="protein sequence ID" value="CAA7396299.1"/>
    <property type="molecule type" value="Genomic_DNA"/>
</dbReference>
<dbReference type="Proteomes" id="UP000663760">
    <property type="component" value="Chromosome 5"/>
</dbReference>
<dbReference type="SUPFAM" id="SSF51556">
    <property type="entry name" value="Metallo-dependent hydrolases"/>
    <property type="match status" value="1"/>
</dbReference>
<gene>
    <name evidence="4" type="ORF">SI8410_05006962</name>
</gene>
<evidence type="ECO:0000259" key="3">
    <source>
        <dbReference type="Pfam" id="PF04909"/>
    </source>
</evidence>
<dbReference type="OrthoDB" id="2135488at2759"/>
<dbReference type="InterPro" id="IPR032466">
    <property type="entry name" value="Metal_Hydrolase"/>
</dbReference>
<dbReference type="PANTHER" id="PTHR21240">
    <property type="entry name" value="2-AMINO-3-CARBOXYLMUCONATE-6-SEMIALDEHYDE DECARBOXYLASE"/>
    <property type="match status" value="1"/>
</dbReference>
<dbReference type="InterPro" id="IPR032465">
    <property type="entry name" value="ACMSD"/>
</dbReference>
<proteinExistence type="inferred from homology"/>
<keyword evidence="1 2" id="KW-0456">Lyase</keyword>
<evidence type="ECO:0000256" key="1">
    <source>
        <dbReference type="ARBA" id="ARBA00023239"/>
    </source>
</evidence>
<comment type="similarity">
    <text evidence="2">Belongs to the metallo-dependent hydrolases superfamily.</text>
</comment>
<feature type="domain" description="Amidohydrolase-related" evidence="3">
    <location>
        <begin position="55"/>
        <end position="332"/>
    </location>
</feature>
<dbReference type="AlphaFoldDB" id="A0A7I8KEU8"/>
<dbReference type="FunFam" id="3.20.20.140:FF:000052">
    <property type="entry name" value="Catalytic/ hydrolase"/>
    <property type="match status" value="1"/>
</dbReference>
<protein>
    <recommendedName>
        <fullName evidence="3">Amidohydrolase-related domain-containing protein</fullName>
    </recommendedName>
</protein>